<dbReference type="GO" id="GO:0005840">
    <property type="term" value="C:ribosome"/>
    <property type="evidence" value="ECO:0007669"/>
    <property type="project" value="UniProtKB-KW"/>
</dbReference>
<keyword evidence="2" id="KW-0808">Transferase</keyword>
<gene>
    <name evidence="3" type="ORF">Theba_1331</name>
</gene>
<evidence type="ECO:0000313" key="3">
    <source>
        <dbReference type="EMBL" id="AFK07019.1"/>
    </source>
</evidence>
<dbReference type="GO" id="GO:0032259">
    <property type="term" value="P:methylation"/>
    <property type="evidence" value="ECO:0007669"/>
    <property type="project" value="UniProtKB-KW"/>
</dbReference>
<accession>I2F516</accession>
<evidence type="ECO:0000256" key="1">
    <source>
        <dbReference type="ARBA" id="ARBA00022603"/>
    </source>
</evidence>
<keyword evidence="3" id="KW-0687">Ribonucleoprotein</keyword>
<evidence type="ECO:0000256" key="2">
    <source>
        <dbReference type="ARBA" id="ARBA00022679"/>
    </source>
</evidence>
<dbReference type="PANTHER" id="PTHR43648">
    <property type="entry name" value="ELECTRON TRANSFER FLAVOPROTEIN BETA SUBUNIT LYSINE METHYLTRANSFERASE"/>
    <property type="match status" value="1"/>
</dbReference>
<dbReference type="Gene3D" id="3.40.50.150">
    <property type="entry name" value="Vaccinia Virus protein VP39"/>
    <property type="match status" value="1"/>
</dbReference>
<dbReference type="InterPro" id="IPR050078">
    <property type="entry name" value="Ribosomal_L11_MeTrfase_PrmA"/>
</dbReference>
<dbReference type="CDD" id="cd02440">
    <property type="entry name" value="AdoMet_MTases"/>
    <property type="match status" value="1"/>
</dbReference>
<organism evidence="3 4">
    <name type="scientific">Mesotoga prima MesG1.Ag.4.2</name>
    <dbReference type="NCBI Taxonomy" id="660470"/>
    <lineage>
        <taxon>Bacteria</taxon>
        <taxon>Thermotogati</taxon>
        <taxon>Thermotogota</taxon>
        <taxon>Thermotogae</taxon>
        <taxon>Kosmotogales</taxon>
        <taxon>Kosmotogaceae</taxon>
        <taxon>Mesotoga</taxon>
    </lineage>
</organism>
<dbReference type="KEGG" id="mpg:Theba_1331"/>
<reference evidence="3 4" key="1">
    <citation type="journal article" date="2012" name="Genome Biol. Evol.">
        <title>Genome Sequence of the Mesophilic Thermotogales Bacterium Mesotoga prima MesG1.Ag.4.2 Reveals the Largest Thermotogales Genome To Date.</title>
        <authorList>
            <person name="Zhaxybayeva O."/>
            <person name="Swithers K.S."/>
            <person name="Foght J."/>
            <person name="Green A.G."/>
            <person name="Bruce D."/>
            <person name="Detter C."/>
            <person name="Han S."/>
            <person name="Teshima H."/>
            <person name="Han J."/>
            <person name="Woyke T."/>
            <person name="Pitluck S."/>
            <person name="Nolan M."/>
            <person name="Ivanova N."/>
            <person name="Pati A."/>
            <person name="Land M.L."/>
            <person name="Dlutek M."/>
            <person name="Doolittle W.F."/>
            <person name="Noll K.M."/>
            <person name="Nesbo C.L."/>
        </authorList>
    </citation>
    <scope>NUCLEOTIDE SEQUENCE [LARGE SCALE GENOMIC DNA]</scope>
    <source>
        <strain evidence="4">mesG1.Ag.4.2</strain>
    </source>
</reference>
<dbReference type="HOGENOM" id="CLU_049382_0_2_0"/>
<dbReference type="Pfam" id="PF06325">
    <property type="entry name" value="PrmA"/>
    <property type="match status" value="1"/>
</dbReference>
<proteinExistence type="predicted"/>
<dbReference type="RefSeq" id="WP_006486736.1">
    <property type="nucleotide sequence ID" value="NC_017934.1"/>
</dbReference>
<dbReference type="AlphaFoldDB" id="I2F516"/>
<keyword evidence="1 3" id="KW-0489">Methyltransferase</keyword>
<evidence type="ECO:0000313" key="4">
    <source>
        <dbReference type="Proteomes" id="UP000002881"/>
    </source>
</evidence>
<name>I2F516_9BACT</name>
<dbReference type="EMBL" id="CP003532">
    <property type="protein sequence ID" value="AFK07019.1"/>
    <property type="molecule type" value="Genomic_DNA"/>
</dbReference>
<dbReference type="SUPFAM" id="SSF53335">
    <property type="entry name" value="S-adenosyl-L-methionine-dependent methyltransferases"/>
    <property type="match status" value="1"/>
</dbReference>
<sequence>MRYRHLIAFVTPEESDSIEGMSWNEGFTNLYFEEIEGSGISLHVLLEEGEEVPAFLREIEFSDLGFSEERDWFQKWKETLVPFNLCDGFEVIPLEEEKMVGSGKIGIIPGMAFGTGLHESTRLAAAILNETVREGLKVLDVGCGTGILSVIAARKGAAAVVALDIDEHSIEKTIETARINEVSIEARLSDFLSAVKPGERFDLIVSNMIAELLMKFVLDLPKFLTEDGMVILSGIYKDKYREIESLAEEEFSIENVREDGDWKAITLKRK</sequence>
<protein>
    <submittedName>
        <fullName evidence="3">Ribosomal protein L11 methylase</fullName>
    </submittedName>
</protein>
<dbReference type="STRING" id="660470.Theba_1331"/>
<dbReference type="GeneID" id="87107135"/>
<keyword evidence="4" id="KW-1185">Reference proteome</keyword>
<dbReference type="GO" id="GO:0008276">
    <property type="term" value="F:protein methyltransferase activity"/>
    <property type="evidence" value="ECO:0007669"/>
    <property type="project" value="TreeGrafter"/>
</dbReference>
<dbReference type="PANTHER" id="PTHR43648:SF1">
    <property type="entry name" value="ELECTRON TRANSFER FLAVOPROTEIN BETA SUBUNIT LYSINE METHYLTRANSFERASE"/>
    <property type="match status" value="1"/>
</dbReference>
<dbReference type="InterPro" id="IPR029063">
    <property type="entry name" value="SAM-dependent_MTases_sf"/>
</dbReference>
<keyword evidence="3" id="KW-0689">Ribosomal protein</keyword>
<dbReference type="eggNOG" id="COG2264">
    <property type="taxonomic scope" value="Bacteria"/>
</dbReference>
<dbReference type="Proteomes" id="UP000002881">
    <property type="component" value="Chromosome"/>
</dbReference>